<keyword evidence="4" id="KW-1185">Reference proteome</keyword>
<name>A0ABR6RK93_9BURK</name>
<dbReference type="InterPro" id="IPR005569">
    <property type="entry name" value="Arc_DNA-bd_dom"/>
</dbReference>
<evidence type="ECO:0000256" key="1">
    <source>
        <dbReference type="SAM" id="MobiDB-lite"/>
    </source>
</evidence>
<dbReference type="Proteomes" id="UP000562492">
    <property type="component" value="Unassembled WGS sequence"/>
</dbReference>
<dbReference type="Pfam" id="PF03869">
    <property type="entry name" value="Arc"/>
    <property type="match status" value="1"/>
</dbReference>
<feature type="compositionally biased region" description="Basic and acidic residues" evidence="1">
    <location>
        <begin position="1"/>
        <end position="21"/>
    </location>
</feature>
<feature type="region of interest" description="Disordered" evidence="1">
    <location>
        <begin position="1"/>
        <end position="27"/>
    </location>
</feature>
<dbReference type="InterPro" id="IPR013321">
    <property type="entry name" value="Arc_rbn_hlx_hlx"/>
</dbReference>
<evidence type="ECO:0000313" key="3">
    <source>
        <dbReference type="EMBL" id="MBB6579588.1"/>
    </source>
</evidence>
<comment type="caution">
    <text evidence="3">The sequence shown here is derived from an EMBL/GenBank/DDBJ whole genome shotgun (WGS) entry which is preliminary data.</text>
</comment>
<gene>
    <name evidence="3" type="ORF">HNP33_003702</name>
</gene>
<dbReference type="InterPro" id="IPR010985">
    <property type="entry name" value="Ribbon_hlx_hlx"/>
</dbReference>
<dbReference type="SUPFAM" id="SSF47598">
    <property type="entry name" value="Ribbon-helix-helix"/>
    <property type="match status" value="1"/>
</dbReference>
<dbReference type="RefSeq" id="WP_221452128.1">
    <property type="nucleotide sequence ID" value="NZ_JACHKZ010000033.1"/>
</dbReference>
<dbReference type="EMBL" id="JACHKZ010000033">
    <property type="protein sequence ID" value="MBB6579588.1"/>
    <property type="molecule type" value="Genomic_DNA"/>
</dbReference>
<evidence type="ECO:0000259" key="2">
    <source>
        <dbReference type="Pfam" id="PF03869"/>
    </source>
</evidence>
<sequence>MDSLKDHQKESTIHAMTDRHQQKPYPLRMPDDLRAKLEDAAKEGSRSLHAEILARLDDSFSGGGDADKVALVLSHKLSRAEVEVGFEKIKNLTTTYEAFIASQAAIELMEVVARKIPSAKFDEKMAQDIRAINEKHSTTIKESGPQPIDLLEKKSRDALATHIENSDKLMARMLNDHPLNEANRKTLLQHFKDGDGADNYERVVKKLTKIVSDDESAEQAPKRPKK</sequence>
<organism evidence="3 4">
    <name type="scientific">Comamonas odontotermitis</name>
    <dbReference type="NCBI Taxonomy" id="379895"/>
    <lineage>
        <taxon>Bacteria</taxon>
        <taxon>Pseudomonadati</taxon>
        <taxon>Pseudomonadota</taxon>
        <taxon>Betaproteobacteria</taxon>
        <taxon>Burkholderiales</taxon>
        <taxon>Comamonadaceae</taxon>
        <taxon>Comamonas</taxon>
    </lineage>
</organism>
<dbReference type="Gene3D" id="1.10.1220.10">
    <property type="entry name" value="Met repressor-like"/>
    <property type="match status" value="1"/>
</dbReference>
<feature type="domain" description="Arc-like DNA binding" evidence="2">
    <location>
        <begin position="26"/>
        <end position="62"/>
    </location>
</feature>
<protein>
    <recommendedName>
        <fullName evidence="2">Arc-like DNA binding domain-containing protein</fullName>
    </recommendedName>
</protein>
<evidence type="ECO:0000313" key="4">
    <source>
        <dbReference type="Proteomes" id="UP000562492"/>
    </source>
</evidence>
<proteinExistence type="predicted"/>
<reference evidence="3 4" key="1">
    <citation type="submission" date="2020-08" db="EMBL/GenBank/DDBJ databases">
        <title>Functional genomics of gut bacteria from endangered species of beetles.</title>
        <authorList>
            <person name="Carlos-Shanley C."/>
        </authorList>
    </citation>
    <scope>NUCLEOTIDE SEQUENCE [LARGE SCALE GENOMIC DNA]</scope>
    <source>
        <strain evidence="3 4">S00124</strain>
    </source>
</reference>
<accession>A0ABR6RK93</accession>